<keyword evidence="1" id="KW-0472">Membrane</keyword>
<dbReference type="PANTHER" id="PTHR39470:SF1">
    <property type="entry name" value="CHORISMATE SYNTHASE PROTEIN"/>
    <property type="match status" value="1"/>
</dbReference>
<dbReference type="InParanoid" id="A0A0C3A728"/>
<dbReference type="Proteomes" id="UP000053989">
    <property type="component" value="Unassembled WGS sequence"/>
</dbReference>
<dbReference type="PANTHER" id="PTHR39470">
    <property type="entry name" value="CHROMOSOME 10, WHOLE GENOME SHOTGUN SEQUENCE"/>
    <property type="match status" value="1"/>
</dbReference>
<feature type="transmembrane region" description="Helical" evidence="1">
    <location>
        <begin position="205"/>
        <end position="224"/>
    </location>
</feature>
<proteinExistence type="predicted"/>
<reference evidence="3" key="2">
    <citation type="submission" date="2015-01" db="EMBL/GenBank/DDBJ databases">
        <title>Evolutionary Origins and Diversification of the Mycorrhizal Mutualists.</title>
        <authorList>
            <consortium name="DOE Joint Genome Institute"/>
            <consortium name="Mycorrhizal Genomics Consortium"/>
            <person name="Kohler A."/>
            <person name="Kuo A."/>
            <person name="Nagy L.G."/>
            <person name="Floudas D."/>
            <person name="Copeland A."/>
            <person name="Barry K.W."/>
            <person name="Cichocki N."/>
            <person name="Veneault-Fourrey C."/>
            <person name="LaButti K."/>
            <person name="Lindquist E.A."/>
            <person name="Lipzen A."/>
            <person name="Lundell T."/>
            <person name="Morin E."/>
            <person name="Murat C."/>
            <person name="Riley R."/>
            <person name="Ohm R."/>
            <person name="Sun H."/>
            <person name="Tunlid A."/>
            <person name="Henrissat B."/>
            <person name="Grigoriev I.V."/>
            <person name="Hibbett D.S."/>
            <person name="Martin F."/>
        </authorList>
    </citation>
    <scope>NUCLEOTIDE SEQUENCE [LARGE SCALE GENOMIC DNA]</scope>
    <source>
        <strain evidence="3">Foug A</strain>
    </source>
</reference>
<keyword evidence="1" id="KW-1133">Transmembrane helix</keyword>
<feature type="transmembrane region" description="Helical" evidence="1">
    <location>
        <begin position="167"/>
        <end position="185"/>
    </location>
</feature>
<feature type="transmembrane region" description="Helical" evidence="1">
    <location>
        <begin position="6"/>
        <end position="24"/>
    </location>
</feature>
<reference evidence="2 3" key="1">
    <citation type="submission" date="2014-04" db="EMBL/GenBank/DDBJ databases">
        <authorList>
            <consortium name="DOE Joint Genome Institute"/>
            <person name="Kuo A."/>
            <person name="Kohler A."/>
            <person name="Nagy L.G."/>
            <person name="Floudas D."/>
            <person name="Copeland A."/>
            <person name="Barry K.W."/>
            <person name="Cichocki N."/>
            <person name="Veneault-Fourrey C."/>
            <person name="LaButti K."/>
            <person name="Lindquist E.A."/>
            <person name="Lipzen A."/>
            <person name="Lundell T."/>
            <person name="Morin E."/>
            <person name="Murat C."/>
            <person name="Sun H."/>
            <person name="Tunlid A."/>
            <person name="Henrissat B."/>
            <person name="Grigoriev I.V."/>
            <person name="Hibbett D.S."/>
            <person name="Martin F."/>
            <person name="Nordberg H.P."/>
            <person name="Cantor M.N."/>
            <person name="Hua S.X."/>
        </authorList>
    </citation>
    <scope>NUCLEOTIDE SEQUENCE [LARGE SCALE GENOMIC DNA]</scope>
    <source>
        <strain evidence="2 3">Foug A</strain>
    </source>
</reference>
<sequence>MSFSLYILYATVSLGSWFYVSRTQPRRASKSVAHRLLSLVVALHTVYILGQLLWFRPPNLFSRLQLPINAPVDRIKTILWMEAGFGHASNPPLPKDVELLLSRLAIWVNRGLFTRFGQLSLQRCQFCSSLGDYALFTFASISLQYLQTATLLLVLTTGVNGRQRLRTAMLGVLVCAFLAEGYMLTSVSAVPLPKDAQHAFMWHDNLFLIRQVLFLALPLVLQVLPPIYAPGPPSVYLAPALAHLERALPRAHLLRHTQQVIMRHPELRDRAVRWWSRQAAEGEIAMGDETVQRTAEKLGLGFTEQKSLDREDGKLRMHARKVVESLKGLFTAPPN</sequence>
<evidence type="ECO:0000313" key="2">
    <source>
        <dbReference type="EMBL" id="KIM69488.1"/>
    </source>
</evidence>
<feature type="transmembrane region" description="Helical" evidence="1">
    <location>
        <begin position="133"/>
        <end position="155"/>
    </location>
</feature>
<dbReference type="AlphaFoldDB" id="A0A0C3A728"/>
<evidence type="ECO:0000313" key="3">
    <source>
        <dbReference type="Proteomes" id="UP000053989"/>
    </source>
</evidence>
<keyword evidence="3" id="KW-1185">Reference proteome</keyword>
<dbReference type="HOGENOM" id="CLU_065849_0_0_1"/>
<organism evidence="2 3">
    <name type="scientific">Scleroderma citrinum Foug A</name>
    <dbReference type="NCBI Taxonomy" id="1036808"/>
    <lineage>
        <taxon>Eukaryota</taxon>
        <taxon>Fungi</taxon>
        <taxon>Dikarya</taxon>
        <taxon>Basidiomycota</taxon>
        <taxon>Agaricomycotina</taxon>
        <taxon>Agaricomycetes</taxon>
        <taxon>Agaricomycetidae</taxon>
        <taxon>Boletales</taxon>
        <taxon>Sclerodermatineae</taxon>
        <taxon>Sclerodermataceae</taxon>
        <taxon>Scleroderma</taxon>
    </lineage>
</organism>
<keyword evidence="1" id="KW-0812">Transmembrane</keyword>
<gene>
    <name evidence="2" type="ORF">SCLCIDRAFT_1207920</name>
</gene>
<accession>A0A0C3A728</accession>
<dbReference type="OrthoDB" id="4218123at2759"/>
<dbReference type="STRING" id="1036808.A0A0C3A728"/>
<name>A0A0C3A728_9AGAM</name>
<dbReference type="EMBL" id="KN822006">
    <property type="protein sequence ID" value="KIM69488.1"/>
    <property type="molecule type" value="Genomic_DNA"/>
</dbReference>
<evidence type="ECO:0000256" key="1">
    <source>
        <dbReference type="SAM" id="Phobius"/>
    </source>
</evidence>
<feature type="transmembrane region" description="Helical" evidence="1">
    <location>
        <begin position="36"/>
        <end position="55"/>
    </location>
</feature>
<protein>
    <submittedName>
        <fullName evidence="2">Uncharacterized protein</fullName>
    </submittedName>
</protein>